<dbReference type="InterPro" id="IPR011701">
    <property type="entry name" value="MFS"/>
</dbReference>
<dbReference type="STRING" id="2052828.ATO67_21195"/>
<dbReference type="SUPFAM" id="SSF103473">
    <property type="entry name" value="MFS general substrate transporter"/>
    <property type="match status" value="1"/>
</dbReference>
<dbReference type="InterPro" id="IPR036259">
    <property type="entry name" value="MFS_trans_sf"/>
</dbReference>
<dbReference type="EMBL" id="LNUW01000009">
    <property type="protein sequence ID" value="KXG87110.1"/>
    <property type="molecule type" value="Genomic_DNA"/>
</dbReference>
<organism evidence="8 9">
    <name type="scientific">Agrobacterium bohemicum</name>
    <dbReference type="NCBI Taxonomy" id="2052828"/>
    <lineage>
        <taxon>Bacteria</taxon>
        <taxon>Pseudomonadati</taxon>
        <taxon>Pseudomonadota</taxon>
        <taxon>Alphaproteobacteria</taxon>
        <taxon>Hyphomicrobiales</taxon>
        <taxon>Rhizobiaceae</taxon>
        <taxon>Rhizobium/Agrobacterium group</taxon>
        <taxon>Agrobacterium</taxon>
    </lineage>
</organism>
<dbReference type="InterPro" id="IPR050189">
    <property type="entry name" value="MFS_Efflux_Transporters"/>
</dbReference>
<feature type="transmembrane region" description="Helical" evidence="6">
    <location>
        <begin position="293"/>
        <end position="312"/>
    </location>
</feature>
<feature type="transmembrane region" description="Helical" evidence="6">
    <location>
        <begin position="386"/>
        <end position="406"/>
    </location>
</feature>
<dbReference type="AlphaFoldDB" id="A0A135P6R5"/>
<dbReference type="PROSITE" id="PS50850">
    <property type="entry name" value="MFS"/>
    <property type="match status" value="1"/>
</dbReference>
<dbReference type="GO" id="GO:0005886">
    <property type="term" value="C:plasma membrane"/>
    <property type="evidence" value="ECO:0007669"/>
    <property type="project" value="UniProtKB-SubCell"/>
</dbReference>
<keyword evidence="9" id="KW-1185">Reference proteome</keyword>
<sequence>MTQIRHSENRTDADASTVAPLPATSLTPLSIALIELALAAGGFGIGTGEFAIMGLLPDVATSYGVTVPQAGYVIAAYALGVVIGAPIIAVLAARMTRRVLLLALMGLFAAGNILSAIAPDFATFTALRFITGLPHGAYFGVAALVAASMAPIHKRARAVGRVMLGLTIATLLGTPLATFFGQMFSWRAAFLMVGGIALLTVVLLWLFQPRDKVQEGASIWRELGAFRRVQVWLTLAVASVGFGGMFAVFSYIAKTTTDIAMMPVATVPMVLALFGIGMNVGNVVGSRMADYSLNGTIGGMLAFNVVLMALFGLTAHNPYMLCICVFLIGCGFAACPAVQTRLMDVAADAQTLAAASNHSAFNIANALGAWLGGLVIALGYGYASTGYIGAVLSFAGLIVFGFAVTLERREKAALTA</sequence>
<dbReference type="Gene3D" id="1.20.1250.20">
    <property type="entry name" value="MFS general substrate transporter like domains"/>
    <property type="match status" value="2"/>
</dbReference>
<evidence type="ECO:0000256" key="5">
    <source>
        <dbReference type="ARBA" id="ARBA00023136"/>
    </source>
</evidence>
<keyword evidence="2" id="KW-1003">Cell membrane</keyword>
<evidence type="ECO:0000256" key="1">
    <source>
        <dbReference type="ARBA" id="ARBA00004651"/>
    </source>
</evidence>
<keyword evidence="3 6" id="KW-0812">Transmembrane</keyword>
<reference evidence="8 9" key="1">
    <citation type="submission" date="2015-11" db="EMBL/GenBank/DDBJ databases">
        <title>Draft genome sequence of Agrobacterium sp. R89-1.</title>
        <authorList>
            <person name="Zahradnik J."/>
            <person name="Kyslikova E."/>
            <person name="Palyzova A."/>
            <person name="Kyslik P."/>
        </authorList>
    </citation>
    <scope>NUCLEOTIDE SEQUENCE [LARGE SCALE GENOMIC DNA]</scope>
    <source>
        <strain evidence="8 9">R89-1</strain>
    </source>
</reference>
<dbReference type="PANTHER" id="PTHR43124:SF3">
    <property type="entry name" value="CHLORAMPHENICOL EFFLUX PUMP RV0191"/>
    <property type="match status" value="1"/>
</dbReference>
<dbReference type="CDD" id="cd17324">
    <property type="entry name" value="MFS_NepI_like"/>
    <property type="match status" value="1"/>
</dbReference>
<feature type="transmembrane region" description="Helical" evidence="6">
    <location>
        <begin position="162"/>
        <end position="180"/>
    </location>
</feature>
<feature type="transmembrane region" description="Helical" evidence="6">
    <location>
        <begin position="186"/>
        <end position="208"/>
    </location>
</feature>
<evidence type="ECO:0000256" key="4">
    <source>
        <dbReference type="ARBA" id="ARBA00022989"/>
    </source>
</evidence>
<evidence type="ECO:0000256" key="3">
    <source>
        <dbReference type="ARBA" id="ARBA00022692"/>
    </source>
</evidence>
<feature type="transmembrane region" description="Helical" evidence="6">
    <location>
        <begin position="259"/>
        <end position="281"/>
    </location>
</feature>
<feature type="transmembrane region" description="Helical" evidence="6">
    <location>
        <begin position="72"/>
        <end position="92"/>
    </location>
</feature>
<feature type="domain" description="Major facilitator superfamily (MFS) profile" evidence="7">
    <location>
        <begin position="34"/>
        <end position="408"/>
    </location>
</feature>
<proteinExistence type="predicted"/>
<evidence type="ECO:0000313" key="9">
    <source>
        <dbReference type="Proteomes" id="UP000070498"/>
    </source>
</evidence>
<keyword evidence="4 6" id="KW-1133">Transmembrane helix</keyword>
<dbReference type="InterPro" id="IPR020846">
    <property type="entry name" value="MFS_dom"/>
</dbReference>
<evidence type="ECO:0000313" key="8">
    <source>
        <dbReference type="EMBL" id="KXG87110.1"/>
    </source>
</evidence>
<evidence type="ECO:0000256" key="6">
    <source>
        <dbReference type="SAM" id="Phobius"/>
    </source>
</evidence>
<feature type="transmembrane region" description="Helical" evidence="6">
    <location>
        <begin position="229"/>
        <end position="253"/>
    </location>
</feature>
<gene>
    <name evidence="8" type="ORF">ATO67_21195</name>
</gene>
<dbReference type="Pfam" id="PF07690">
    <property type="entry name" value="MFS_1"/>
    <property type="match status" value="1"/>
</dbReference>
<comment type="subcellular location">
    <subcellularLocation>
        <location evidence="1">Cell membrane</location>
        <topology evidence="1">Multi-pass membrane protein</topology>
    </subcellularLocation>
</comment>
<dbReference type="RefSeq" id="WP_067653801.1">
    <property type="nucleotide sequence ID" value="NZ_KQ961038.1"/>
</dbReference>
<name>A0A135P6R5_9HYPH</name>
<evidence type="ECO:0000256" key="2">
    <source>
        <dbReference type="ARBA" id="ARBA00022475"/>
    </source>
</evidence>
<dbReference type="GO" id="GO:0022857">
    <property type="term" value="F:transmembrane transporter activity"/>
    <property type="evidence" value="ECO:0007669"/>
    <property type="project" value="InterPro"/>
</dbReference>
<feature type="transmembrane region" description="Helical" evidence="6">
    <location>
        <begin position="129"/>
        <end position="150"/>
    </location>
</feature>
<feature type="transmembrane region" description="Helical" evidence="6">
    <location>
        <begin position="318"/>
        <end position="338"/>
    </location>
</feature>
<protein>
    <submittedName>
        <fullName evidence="8">MFS transporter</fullName>
    </submittedName>
</protein>
<feature type="transmembrane region" description="Helical" evidence="6">
    <location>
        <begin position="99"/>
        <end position="117"/>
    </location>
</feature>
<keyword evidence="5 6" id="KW-0472">Membrane</keyword>
<accession>A0A135P6R5</accession>
<comment type="caution">
    <text evidence="8">The sequence shown here is derived from an EMBL/GenBank/DDBJ whole genome shotgun (WGS) entry which is preliminary data.</text>
</comment>
<dbReference type="PANTHER" id="PTHR43124">
    <property type="entry name" value="PURINE EFFLUX PUMP PBUE"/>
    <property type="match status" value="1"/>
</dbReference>
<feature type="transmembrane region" description="Helical" evidence="6">
    <location>
        <begin position="359"/>
        <end position="380"/>
    </location>
</feature>
<dbReference type="OrthoDB" id="9788453at2"/>
<evidence type="ECO:0000259" key="7">
    <source>
        <dbReference type="PROSITE" id="PS50850"/>
    </source>
</evidence>
<dbReference type="Proteomes" id="UP000070498">
    <property type="component" value="Unassembled WGS sequence"/>
</dbReference>
<feature type="transmembrane region" description="Helical" evidence="6">
    <location>
        <begin position="31"/>
        <end position="52"/>
    </location>
</feature>